<protein>
    <submittedName>
        <fullName evidence="2">Uncharacterized protein</fullName>
    </submittedName>
</protein>
<gene>
    <name evidence="2" type="ORF">GCM10022416_29800</name>
</gene>
<dbReference type="Proteomes" id="UP001500266">
    <property type="component" value="Unassembled WGS sequence"/>
</dbReference>
<evidence type="ECO:0000313" key="3">
    <source>
        <dbReference type="Proteomes" id="UP001500266"/>
    </source>
</evidence>
<name>A0ABP7YXH0_9ACTN</name>
<keyword evidence="3" id="KW-1185">Reference proteome</keyword>
<sequence>MAETSGWGEDEDFAVPFERAEDDEIRRLVRQLIDADWGAWRRADLERVWARLGWTWHSAQPDDPDLSWSEYPYVSRLVAADWPLGLATAYAPKADPGQFHMLEISLTSDGDLLDQVHGWRDVWPVAADVLGPAAMWGGAGPWGLWRRPDTALVVGVHFGDVVVQVWRGDRDASTDSWRAASPADLPPEAGPTTPVTWDDLERELARALEDLIEDASWFPAQFILHLQSGRDPRRLVQAWNEGADLKIEATGFLHYPESADLDALSALGWPGEIRKGQRLFPGALNNAGEDAATAAHMLVDALRRLQVEPAELTYDGELTRRDGKLHLDLPRLGIARGDADA</sequence>
<evidence type="ECO:0000313" key="2">
    <source>
        <dbReference type="EMBL" id="GAA4141649.1"/>
    </source>
</evidence>
<feature type="region of interest" description="Disordered" evidence="1">
    <location>
        <begin position="174"/>
        <end position="193"/>
    </location>
</feature>
<evidence type="ECO:0000256" key="1">
    <source>
        <dbReference type="SAM" id="MobiDB-lite"/>
    </source>
</evidence>
<comment type="caution">
    <text evidence="2">The sequence shown here is derived from an EMBL/GenBank/DDBJ whole genome shotgun (WGS) entry which is preliminary data.</text>
</comment>
<reference evidence="3" key="1">
    <citation type="journal article" date="2019" name="Int. J. Syst. Evol. Microbiol.">
        <title>The Global Catalogue of Microorganisms (GCM) 10K type strain sequencing project: providing services to taxonomists for standard genome sequencing and annotation.</title>
        <authorList>
            <consortium name="The Broad Institute Genomics Platform"/>
            <consortium name="The Broad Institute Genome Sequencing Center for Infectious Disease"/>
            <person name="Wu L."/>
            <person name="Ma J."/>
        </authorList>
    </citation>
    <scope>NUCLEOTIDE SEQUENCE [LARGE SCALE GENOMIC DNA]</scope>
    <source>
        <strain evidence="3">JCM 17316</strain>
    </source>
</reference>
<organism evidence="2 3">
    <name type="scientific">Actinomadura keratinilytica</name>
    <dbReference type="NCBI Taxonomy" id="547461"/>
    <lineage>
        <taxon>Bacteria</taxon>
        <taxon>Bacillati</taxon>
        <taxon>Actinomycetota</taxon>
        <taxon>Actinomycetes</taxon>
        <taxon>Streptosporangiales</taxon>
        <taxon>Thermomonosporaceae</taxon>
        <taxon>Actinomadura</taxon>
    </lineage>
</organism>
<dbReference type="EMBL" id="BAABDO010000038">
    <property type="protein sequence ID" value="GAA4141649.1"/>
    <property type="molecule type" value="Genomic_DNA"/>
</dbReference>
<dbReference type="RefSeq" id="WP_345021721.1">
    <property type="nucleotide sequence ID" value="NZ_BAABDO010000038.1"/>
</dbReference>
<proteinExistence type="predicted"/>
<accession>A0ABP7YXH0</accession>